<comment type="similarity">
    <text evidence="2">Belongs to the mitochondrial carrier (TC 2.A.29) family.</text>
</comment>
<evidence type="ECO:0000256" key="4">
    <source>
        <dbReference type="ARBA" id="ARBA00023136"/>
    </source>
</evidence>
<organism evidence="5">
    <name type="scientific">Timema tahoe</name>
    <dbReference type="NCBI Taxonomy" id="61484"/>
    <lineage>
        <taxon>Eukaryota</taxon>
        <taxon>Metazoa</taxon>
        <taxon>Ecdysozoa</taxon>
        <taxon>Arthropoda</taxon>
        <taxon>Hexapoda</taxon>
        <taxon>Insecta</taxon>
        <taxon>Pterygota</taxon>
        <taxon>Neoptera</taxon>
        <taxon>Polyneoptera</taxon>
        <taxon>Phasmatodea</taxon>
        <taxon>Timematodea</taxon>
        <taxon>Timematoidea</taxon>
        <taxon>Timematidae</taxon>
        <taxon>Timema</taxon>
    </lineage>
</organism>
<evidence type="ECO:0000313" key="5">
    <source>
        <dbReference type="EMBL" id="CAD7461537.1"/>
    </source>
</evidence>
<dbReference type="Gene3D" id="1.50.40.10">
    <property type="entry name" value="Mitochondrial carrier domain"/>
    <property type="match status" value="1"/>
</dbReference>
<reference evidence="5" key="1">
    <citation type="submission" date="2020-11" db="EMBL/GenBank/DDBJ databases">
        <authorList>
            <person name="Tran Van P."/>
        </authorList>
    </citation>
    <scope>NUCLEOTIDE SEQUENCE</scope>
</reference>
<comment type="subcellular location">
    <subcellularLocation>
        <location evidence="1">Membrane</location>
        <topology evidence="1">Multi-pass membrane protein</topology>
    </subcellularLocation>
</comment>
<gene>
    <name evidence="5" type="ORF">TTEB3V08_LOCUS9446</name>
</gene>
<keyword evidence="4" id="KW-0472">Membrane</keyword>
<sequence length="155" mass="17323">MNNRLSTFLEPEFLQQDHWYFKSTLDTEPYDNSTGNQTFDFPALNMKLADNELPLGYKLLTAGVSACIADLTTFPLDTAKVRLQVNTSSIFTRSSIKVPSNSTKIDMGSTNNTNTWEEAVAGRDSHSSHHLTRPQFLPPRPAMLVVQQGPALMME</sequence>
<dbReference type="SUPFAM" id="SSF103506">
    <property type="entry name" value="Mitochondrial carrier"/>
    <property type="match status" value="1"/>
</dbReference>
<evidence type="ECO:0000256" key="1">
    <source>
        <dbReference type="ARBA" id="ARBA00004141"/>
    </source>
</evidence>
<dbReference type="InterPro" id="IPR018108">
    <property type="entry name" value="MCP_transmembrane"/>
</dbReference>
<name>A0A7R9NZ14_9NEOP</name>
<dbReference type="InterPro" id="IPR023395">
    <property type="entry name" value="MCP_dom_sf"/>
</dbReference>
<evidence type="ECO:0000256" key="3">
    <source>
        <dbReference type="ARBA" id="ARBA00022692"/>
    </source>
</evidence>
<dbReference type="GO" id="GO:0016020">
    <property type="term" value="C:membrane"/>
    <property type="evidence" value="ECO:0007669"/>
    <property type="project" value="UniProtKB-SubCell"/>
</dbReference>
<accession>A0A7R9NZ14</accession>
<dbReference type="Pfam" id="PF00153">
    <property type="entry name" value="Mito_carr"/>
    <property type="match status" value="1"/>
</dbReference>
<protein>
    <submittedName>
        <fullName evidence="5">Uncharacterized protein</fullName>
    </submittedName>
</protein>
<dbReference type="AlphaFoldDB" id="A0A7R9NZ14"/>
<evidence type="ECO:0000256" key="2">
    <source>
        <dbReference type="ARBA" id="ARBA00006375"/>
    </source>
</evidence>
<proteinExistence type="inferred from homology"/>
<dbReference type="EMBL" id="OE004899">
    <property type="protein sequence ID" value="CAD7461537.1"/>
    <property type="molecule type" value="Genomic_DNA"/>
</dbReference>
<keyword evidence="3" id="KW-0812">Transmembrane</keyword>